<evidence type="ECO:0000313" key="3">
    <source>
        <dbReference type="Proteomes" id="UP000092839"/>
    </source>
</evidence>
<dbReference type="EMBL" id="CP016428">
    <property type="protein sequence ID" value="ANW02925.1"/>
    <property type="molecule type" value="Genomic_DNA"/>
</dbReference>
<reference evidence="2 3" key="1">
    <citation type="submission" date="2016-07" db="EMBL/GenBank/DDBJ databases">
        <title>Complete genome sequence of Bradyrhizobium icense LMTR 13T, a potential inoculant strain isolated from lima bean (Phaseolus lunatus) in Peru.</title>
        <authorList>
            <person name="Ormeno-Orrillo E."/>
            <person name="Duran D."/>
            <person name="Rogel M.A."/>
            <person name="Rey L."/>
            <person name="Imperial J."/>
            <person name="Ruiz-Argueso T."/>
            <person name="Martinez-Romero E."/>
        </authorList>
    </citation>
    <scope>NUCLEOTIDE SEQUENCE [LARGE SCALE GENOMIC DNA]</scope>
    <source>
        <strain evidence="2 3">LMTR 13</strain>
    </source>
</reference>
<evidence type="ECO:0000313" key="2">
    <source>
        <dbReference type="EMBL" id="ANW02925.1"/>
    </source>
</evidence>
<keyword evidence="3" id="KW-1185">Reference proteome</keyword>
<name>A0A1B1UJJ1_9BRAD</name>
<proteinExistence type="predicted"/>
<gene>
    <name evidence="2" type="ORF">LMTR13_24955</name>
</gene>
<sequence>MAILRTETIGEERAHSLFERHHLLGLSRLLILHDWLRRLRPSCYVGFVHTHLLRSPEKFTTTRASFQEADEPHHLPSRPMSMKNTTMATRVIG</sequence>
<dbReference type="AlphaFoldDB" id="A0A1B1UJJ1"/>
<dbReference type="KEGG" id="bic:LMTR13_24955"/>
<feature type="region of interest" description="Disordered" evidence="1">
    <location>
        <begin position="65"/>
        <end position="93"/>
    </location>
</feature>
<feature type="compositionally biased region" description="Polar residues" evidence="1">
    <location>
        <begin position="82"/>
        <end position="93"/>
    </location>
</feature>
<accession>A0A1B1UJJ1</accession>
<dbReference type="Proteomes" id="UP000092839">
    <property type="component" value="Chromosome"/>
</dbReference>
<evidence type="ECO:0000256" key="1">
    <source>
        <dbReference type="SAM" id="MobiDB-lite"/>
    </source>
</evidence>
<protein>
    <submittedName>
        <fullName evidence="2">Uncharacterized protein</fullName>
    </submittedName>
</protein>
<organism evidence="2 3">
    <name type="scientific">Bradyrhizobium icense</name>
    <dbReference type="NCBI Taxonomy" id="1274631"/>
    <lineage>
        <taxon>Bacteria</taxon>
        <taxon>Pseudomonadati</taxon>
        <taxon>Pseudomonadota</taxon>
        <taxon>Alphaproteobacteria</taxon>
        <taxon>Hyphomicrobiales</taxon>
        <taxon>Nitrobacteraceae</taxon>
        <taxon>Bradyrhizobium</taxon>
    </lineage>
</organism>